<dbReference type="PANTHER" id="PTHR30486:SF15">
    <property type="entry name" value="TYPE II_IV SECRETION SYSTEM ATPASE"/>
    <property type="match status" value="1"/>
</dbReference>
<keyword evidence="4" id="KW-1185">Reference proteome</keyword>
<dbReference type="CDD" id="cd01130">
    <property type="entry name" value="VirB11-like_ATPase"/>
    <property type="match status" value="1"/>
</dbReference>
<protein>
    <submittedName>
        <fullName evidence="3">ATPase, T2SS/T4P/T4SS family</fullName>
    </submittedName>
</protein>
<dbReference type="RefSeq" id="WP_367983464.1">
    <property type="nucleotide sequence ID" value="NZ_JBAKFF010000001.1"/>
</dbReference>
<evidence type="ECO:0000256" key="1">
    <source>
        <dbReference type="ARBA" id="ARBA00006611"/>
    </source>
</evidence>
<dbReference type="InterPro" id="IPR001482">
    <property type="entry name" value="T2SS/T4SS_dom"/>
</dbReference>
<accession>A0ABV3T635</accession>
<feature type="domain" description="FHA" evidence="2">
    <location>
        <begin position="25"/>
        <end position="74"/>
    </location>
</feature>
<evidence type="ECO:0000259" key="2">
    <source>
        <dbReference type="PROSITE" id="PS50006"/>
    </source>
</evidence>
<reference evidence="3 4" key="1">
    <citation type="submission" date="2024-02" db="EMBL/GenBank/DDBJ databases">
        <title>New especies of Spiribacter isolated from saline water.</title>
        <authorList>
            <person name="Leon M.J."/>
            <person name="De La Haba R."/>
            <person name="Sanchez-Porro C."/>
            <person name="Ventosa A."/>
        </authorList>
    </citation>
    <scope>NUCLEOTIDE SEQUENCE [LARGE SCALE GENOMIC DNA]</scope>
    <source>
        <strain evidence="4">ag22IC4-189</strain>
    </source>
</reference>
<name>A0ABV3T635_9GAMM</name>
<dbReference type="PANTHER" id="PTHR30486">
    <property type="entry name" value="TWITCHING MOTILITY PROTEIN PILT"/>
    <property type="match status" value="1"/>
</dbReference>
<comment type="similarity">
    <text evidence="1">Belongs to the GSP E family.</text>
</comment>
<evidence type="ECO:0000313" key="3">
    <source>
        <dbReference type="EMBL" id="MEX0430676.1"/>
    </source>
</evidence>
<dbReference type="InterPro" id="IPR050921">
    <property type="entry name" value="T4SS_GSP_E_ATPase"/>
</dbReference>
<dbReference type="InterPro" id="IPR008984">
    <property type="entry name" value="SMAD_FHA_dom_sf"/>
</dbReference>
<dbReference type="Gene3D" id="3.30.450.380">
    <property type="match status" value="1"/>
</dbReference>
<comment type="caution">
    <text evidence="3">The sequence shown here is derived from an EMBL/GenBank/DDBJ whole genome shotgun (WGS) entry which is preliminary data.</text>
</comment>
<dbReference type="CDD" id="cd00060">
    <property type="entry name" value="FHA"/>
    <property type="match status" value="1"/>
</dbReference>
<dbReference type="SUPFAM" id="SSF52540">
    <property type="entry name" value="P-loop containing nucleoside triphosphate hydrolases"/>
    <property type="match status" value="1"/>
</dbReference>
<evidence type="ECO:0000313" key="4">
    <source>
        <dbReference type="Proteomes" id="UP001556637"/>
    </source>
</evidence>
<dbReference type="InterPro" id="IPR027417">
    <property type="entry name" value="P-loop_NTPase"/>
</dbReference>
<gene>
    <name evidence="3" type="ORF">V6X30_04565</name>
</gene>
<dbReference type="Pfam" id="PF00437">
    <property type="entry name" value="T2SSE"/>
    <property type="match status" value="1"/>
</dbReference>
<dbReference type="PROSITE" id="PS50006">
    <property type="entry name" value="FHA_DOMAIN"/>
    <property type="match status" value="1"/>
</dbReference>
<dbReference type="EMBL" id="JBAKFF010000001">
    <property type="protein sequence ID" value="MEX0430676.1"/>
    <property type="molecule type" value="Genomic_DNA"/>
</dbReference>
<dbReference type="Gene3D" id="3.40.50.300">
    <property type="entry name" value="P-loop containing nucleotide triphosphate hydrolases"/>
    <property type="match status" value="1"/>
</dbReference>
<dbReference type="SUPFAM" id="SSF49879">
    <property type="entry name" value="SMAD/FHA domain"/>
    <property type="match status" value="1"/>
</dbReference>
<proteinExistence type="inferred from homology"/>
<dbReference type="Pfam" id="PF00498">
    <property type="entry name" value="FHA"/>
    <property type="match status" value="1"/>
</dbReference>
<dbReference type="SMART" id="SM00240">
    <property type="entry name" value="FHA"/>
    <property type="match status" value="1"/>
</dbReference>
<sequence>MSEFTLHYRDDTGARTLPLAPASKHLIGTSRRCDLRLSGSGIARRHAELRVDEQGTHIRVLGNRLAMTVNTEPVRQAGPLAPGDEITIGDVQLQLDAAAEAAGTAPVEAERFESSAPASTPAIEPQHAPISPALVRRFQEAISERLDLYRRDILQSLSTERLREEATATAWALIEAGELALPAETDAERVVAAVVAETVGLGPIEALMDDPAISEIMVNGHEQIYVERNGQLAKTNLRFSSAGSLASVLDRIVSPLGRRLDEGSPLVDARLPDGSRVNAIIPPLSLTGATLTIRRFSQQHIGLDELIGFGALDHAMAAFLRLCIHRRRNILISGGTGTGKTTVLNALSAHIDESERIVTIEDSAELRLQQDHVVALESRPANIEGSGAVPIRDLVRNALRMRPDRILVGECRSGEALDMLQAMNTGHDGSLTTAHANSPRDALARLEVMTLMAGMDLPARAIREQIASAIDLVVQLSRFGDGSRRVTAITEVAGMEGEQILLNELFVFESGPSGRQGSGGRHRPTGQLPAFYEDLRAEGVVLDLTPFQPPSVS</sequence>
<organism evidence="3 4">
    <name type="scientific">Spiribacter insolitus</name>
    <dbReference type="NCBI Taxonomy" id="3122417"/>
    <lineage>
        <taxon>Bacteria</taxon>
        <taxon>Pseudomonadati</taxon>
        <taxon>Pseudomonadota</taxon>
        <taxon>Gammaproteobacteria</taxon>
        <taxon>Chromatiales</taxon>
        <taxon>Ectothiorhodospiraceae</taxon>
        <taxon>Spiribacter</taxon>
    </lineage>
</organism>
<dbReference type="Gene3D" id="2.60.200.20">
    <property type="match status" value="1"/>
</dbReference>
<dbReference type="Proteomes" id="UP001556637">
    <property type="component" value="Unassembled WGS sequence"/>
</dbReference>
<dbReference type="InterPro" id="IPR000253">
    <property type="entry name" value="FHA_dom"/>
</dbReference>